<keyword evidence="1" id="KW-1133">Transmembrane helix</keyword>
<evidence type="ECO:0000256" key="1">
    <source>
        <dbReference type="SAM" id="Phobius"/>
    </source>
</evidence>
<name>A0AAF0BGQ3_9ENTE</name>
<protein>
    <submittedName>
        <fullName evidence="2">TFIIB-type zinc ribbon-containing protein</fullName>
    </submittedName>
</protein>
<dbReference type="PANTHER" id="PTHR37826">
    <property type="entry name" value="FLOTILLIN BAND_7_5 DOMAIN PROTEIN"/>
    <property type="match status" value="1"/>
</dbReference>
<dbReference type="AlphaFoldDB" id="A0AAF0BGQ3"/>
<dbReference type="RefSeq" id="WP_126763126.1">
    <property type="nucleotide sequence ID" value="NZ_CP116503.1"/>
</dbReference>
<feature type="transmembrane region" description="Helical" evidence="1">
    <location>
        <begin position="353"/>
        <end position="375"/>
    </location>
</feature>
<accession>A0AAF0BGQ3</accession>
<reference evidence="2" key="1">
    <citation type="submission" date="2023-01" db="EMBL/GenBank/DDBJ databases">
        <title>Oxazolidinone resistance genes in florfenicol resistant enterococci from beef cattle and veal calves at slaughter.</title>
        <authorList>
            <person name="Biggel M."/>
        </authorList>
    </citation>
    <scope>NUCLEOTIDE SEQUENCE</scope>
    <source>
        <strain evidence="2">K204-1</strain>
    </source>
</reference>
<evidence type="ECO:0000313" key="3">
    <source>
        <dbReference type="Proteomes" id="UP001179600"/>
    </source>
</evidence>
<keyword evidence="1" id="KW-0812">Transmembrane</keyword>
<evidence type="ECO:0000313" key="2">
    <source>
        <dbReference type="EMBL" id="WCG23284.1"/>
    </source>
</evidence>
<dbReference type="Proteomes" id="UP001179600">
    <property type="component" value="Chromosome"/>
</dbReference>
<gene>
    <name evidence="2" type="ORF">PML95_03320</name>
</gene>
<organism evidence="2 3">
    <name type="scientific">Vagococcus lutrae</name>
    <dbReference type="NCBI Taxonomy" id="81947"/>
    <lineage>
        <taxon>Bacteria</taxon>
        <taxon>Bacillati</taxon>
        <taxon>Bacillota</taxon>
        <taxon>Bacilli</taxon>
        <taxon>Lactobacillales</taxon>
        <taxon>Enterococcaceae</taxon>
        <taxon>Vagococcus</taxon>
    </lineage>
</organism>
<dbReference type="Gene3D" id="2.20.28.30">
    <property type="entry name" value="RNA polymerase ii, chain L"/>
    <property type="match status" value="1"/>
</dbReference>
<sequence length="376" mass="42733">MSDVITHKCPNCDGPLTYSPSDELFTCDYCLSEFTVADIASFEEPEEKNEALKDTVVAAFEENVSEETQASADTSQREDEMHTAMSLFTCPSCGAEIVTDETTAATHCYYCHNPVILSGRVSGEFLPRYILPFKVSEEEAKKTFIDWGRKKWFARKNFFSSDQIESITGVYFPYWLVKADIQATWEGSAKDIRVWRVGETEYTQTKVYDLFRAGHLNFDQLVKNALKKNTPLAMVESVQPFDVTALKPFHTEYLSGFQADKRDLSYEALQESIRADLHHYTSAMLEATANHVGTITSGQAQIQTMRDQGEYCLLPVWLITYQNERDPEKHYYFAMNGHSGKTSGQLPINKLRLSLFSLFAGSIVFILLVIVGYFLW</sequence>
<keyword evidence="1" id="KW-0472">Membrane</keyword>
<dbReference type="PANTHER" id="PTHR37826:SF3">
    <property type="entry name" value="J DOMAIN-CONTAINING PROTEIN"/>
    <property type="match status" value="1"/>
</dbReference>
<proteinExistence type="predicted"/>
<dbReference type="EMBL" id="CP116507">
    <property type="protein sequence ID" value="WCG23284.1"/>
    <property type="molecule type" value="Genomic_DNA"/>
</dbReference>